<dbReference type="EMBL" id="JAUUTY010000002">
    <property type="protein sequence ID" value="KAK1682615.1"/>
    <property type="molecule type" value="Genomic_DNA"/>
</dbReference>
<sequence>MDVEIWSSLSSDLFFEIFRRLDSTDVVRCAAACKPWRRGILHSASCLRLRPGRFCPALLLGFFHTFYYRGYNIRFQRVPGEFQESALGAPRAPGLRLRRQRLRR</sequence>
<dbReference type="Proteomes" id="UP001231189">
    <property type="component" value="Unassembled WGS sequence"/>
</dbReference>
<evidence type="ECO:0000313" key="2">
    <source>
        <dbReference type="EMBL" id="KAK1682615.1"/>
    </source>
</evidence>
<reference evidence="2" key="1">
    <citation type="submission" date="2023-07" db="EMBL/GenBank/DDBJ databases">
        <title>A chromosome-level genome assembly of Lolium multiflorum.</title>
        <authorList>
            <person name="Chen Y."/>
            <person name="Copetti D."/>
            <person name="Kolliker R."/>
            <person name="Studer B."/>
        </authorList>
    </citation>
    <scope>NUCLEOTIDE SEQUENCE</scope>
    <source>
        <strain evidence="2">02402/16</strain>
        <tissue evidence="2">Leaf</tissue>
    </source>
</reference>
<dbReference type="AlphaFoldDB" id="A0AAD8TH98"/>
<keyword evidence="3" id="KW-1185">Reference proteome</keyword>
<dbReference type="CDD" id="cd09917">
    <property type="entry name" value="F-box_SF"/>
    <property type="match status" value="1"/>
</dbReference>
<gene>
    <name evidence="2" type="ORF">QYE76_043463</name>
</gene>
<name>A0AAD8TH98_LOLMU</name>
<proteinExistence type="predicted"/>
<dbReference type="PANTHER" id="PTHR35828:SF16">
    <property type="entry name" value="F-BOX DOMAIN-CONTAINING PROTEIN"/>
    <property type="match status" value="1"/>
</dbReference>
<feature type="domain" description="F-box" evidence="1">
    <location>
        <begin position="6"/>
        <end position="38"/>
    </location>
</feature>
<dbReference type="Pfam" id="PF00646">
    <property type="entry name" value="F-box"/>
    <property type="match status" value="1"/>
</dbReference>
<dbReference type="Gene3D" id="1.20.1280.50">
    <property type="match status" value="1"/>
</dbReference>
<organism evidence="2 3">
    <name type="scientific">Lolium multiflorum</name>
    <name type="common">Italian ryegrass</name>
    <name type="synonym">Lolium perenne subsp. multiflorum</name>
    <dbReference type="NCBI Taxonomy" id="4521"/>
    <lineage>
        <taxon>Eukaryota</taxon>
        <taxon>Viridiplantae</taxon>
        <taxon>Streptophyta</taxon>
        <taxon>Embryophyta</taxon>
        <taxon>Tracheophyta</taxon>
        <taxon>Spermatophyta</taxon>
        <taxon>Magnoliopsida</taxon>
        <taxon>Liliopsida</taxon>
        <taxon>Poales</taxon>
        <taxon>Poaceae</taxon>
        <taxon>BOP clade</taxon>
        <taxon>Pooideae</taxon>
        <taxon>Poodae</taxon>
        <taxon>Poeae</taxon>
        <taxon>Poeae Chloroplast Group 2 (Poeae type)</taxon>
        <taxon>Loliodinae</taxon>
        <taxon>Loliinae</taxon>
        <taxon>Lolium</taxon>
    </lineage>
</organism>
<evidence type="ECO:0000259" key="1">
    <source>
        <dbReference type="Pfam" id="PF00646"/>
    </source>
</evidence>
<accession>A0AAD8TH98</accession>
<dbReference type="PANTHER" id="PTHR35828">
    <property type="entry name" value="OS08G0203800 PROTEIN-RELATED"/>
    <property type="match status" value="1"/>
</dbReference>
<evidence type="ECO:0000313" key="3">
    <source>
        <dbReference type="Proteomes" id="UP001231189"/>
    </source>
</evidence>
<dbReference type="InterPro" id="IPR036047">
    <property type="entry name" value="F-box-like_dom_sf"/>
</dbReference>
<dbReference type="SUPFAM" id="SSF81383">
    <property type="entry name" value="F-box domain"/>
    <property type="match status" value="1"/>
</dbReference>
<comment type="caution">
    <text evidence="2">The sequence shown here is derived from an EMBL/GenBank/DDBJ whole genome shotgun (WGS) entry which is preliminary data.</text>
</comment>
<dbReference type="InterPro" id="IPR001810">
    <property type="entry name" value="F-box_dom"/>
</dbReference>
<protein>
    <recommendedName>
        <fullName evidence="1">F-box domain-containing protein</fullName>
    </recommendedName>
</protein>